<dbReference type="AlphaFoldDB" id="A0A1I2M956"/>
<reference evidence="2 3" key="1">
    <citation type="submission" date="2016-10" db="EMBL/GenBank/DDBJ databases">
        <authorList>
            <person name="de Groot N.N."/>
        </authorList>
    </citation>
    <scope>NUCLEOTIDE SEQUENCE [LARGE SCALE GENOMIC DNA]</scope>
    <source>
        <strain evidence="2 3">DSM 44945</strain>
    </source>
</reference>
<keyword evidence="3" id="KW-1185">Reference proteome</keyword>
<dbReference type="EMBL" id="FOOK01000007">
    <property type="protein sequence ID" value="SFF87398.1"/>
    <property type="molecule type" value="Genomic_DNA"/>
</dbReference>
<dbReference type="Proteomes" id="UP000198661">
    <property type="component" value="Unassembled WGS sequence"/>
</dbReference>
<dbReference type="CDD" id="cd19086">
    <property type="entry name" value="AKR_AKR11C1"/>
    <property type="match status" value="1"/>
</dbReference>
<organism evidence="2 3">
    <name type="scientific">Planifilum fulgidum</name>
    <dbReference type="NCBI Taxonomy" id="201973"/>
    <lineage>
        <taxon>Bacteria</taxon>
        <taxon>Bacillati</taxon>
        <taxon>Bacillota</taxon>
        <taxon>Bacilli</taxon>
        <taxon>Bacillales</taxon>
        <taxon>Thermoactinomycetaceae</taxon>
        <taxon>Planifilum</taxon>
    </lineage>
</organism>
<dbReference type="RefSeq" id="WP_092036783.1">
    <property type="nucleotide sequence ID" value="NZ_FOOK01000007.1"/>
</dbReference>
<dbReference type="OrthoDB" id="9773828at2"/>
<gene>
    <name evidence="2" type="ORF">SAMN04488025_10758</name>
</gene>
<dbReference type="Gene3D" id="3.20.20.100">
    <property type="entry name" value="NADP-dependent oxidoreductase domain"/>
    <property type="match status" value="1"/>
</dbReference>
<name>A0A1I2M956_9BACL</name>
<dbReference type="SUPFAM" id="SSF51430">
    <property type="entry name" value="NAD(P)-linked oxidoreductase"/>
    <property type="match status" value="1"/>
</dbReference>
<feature type="domain" description="NADP-dependent oxidoreductase" evidence="1">
    <location>
        <begin position="16"/>
        <end position="319"/>
    </location>
</feature>
<dbReference type="InterPro" id="IPR053135">
    <property type="entry name" value="AKR2_Oxidoreductase"/>
</dbReference>
<dbReference type="PANTHER" id="PTHR43312">
    <property type="entry name" value="D-THREO-ALDOSE 1-DEHYDROGENASE"/>
    <property type="match status" value="1"/>
</dbReference>
<dbReference type="Pfam" id="PF00248">
    <property type="entry name" value="Aldo_ket_red"/>
    <property type="match status" value="1"/>
</dbReference>
<protein>
    <submittedName>
        <fullName evidence="2">Predicted oxidoreductase</fullName>
    </submittedName>
</protein>
<evidence type="ECO:0000259" key="1">
    <source>
        <dbReference type="Pfam" id="PF00248"/>
    </source>
</evidence>
<sequence length="344" mass="39131">MKYRNIPGIDTPISEVGFGVWSVATPWWGVRDDKLGKRLLRAAYEEYGITFFDTGDVYGQGKGETMLAEALEGLRDKVVIATKFGYDIYAKRGDRHGGHSELPQYWDPDFIRKACEESLRRLKTDTIDLYQMHNARMEVIQSDVVLETLERLKEEGKIRTYGVALGPDIGWRDEGLAAMDRKVDMVQIINNLLEQDPARDLIRAAEEKGVSLVARVPHASGLLDGTYDPDRHFDKTDHRNHRPIKWMQAGLEAVRKLRFLYEGTDRTIGQAAILFNLAFPAIKSVLPNITSEENLREFAQAPDKTPLSEEEMRRIEELWTSELAEKLKQPFSNSKVKPTPVAAK</sequence>
<evidence type="ECO:0000313" key="2">
    <source>
        <dbReference type="EMBL" id="SFF87398.1"/>
    </source>
</evidence>
<dbReference type="STRING" id="201973.SAMN04488025_10758"/>
<dbReference type="InterPro" id="IPR023210">
    <property type="entry name" value="NADP_OxRdtase_dom"/>
</dbReference>
<accession>A0A1I2M956</accession>
<proteinExistence type="predicted"/>
<evidence type="ECO:0000313" key="3">
    <source>
        <dbReference type="Proteomes" id="UP000198661"/>
    </source>
</evidence>
<dbReference type="PANTHER" id="PTHR43312:SF1">
    <property type="entry name" value="NADP-DEPENDENT OXIDOREDUCTASE DOMAIN-CONTAINING PROTEIN"/>
    <property type="match status" value="1"/>
</dbReference>
<dbReference type="InterPro" id="IPR036812">
    <property type="entry name" value="NAD(P)_OxRdtase_dom_sf"/>
</dbReference>